<evidence type="ECO:0000256" key="6">
    <source>
        <dbReference type="ARBA" id="ARBA00022438"/>
    </source>
</evidence>
<dbReference type="InterPro" id="IPR052433">
    <property type="entry name" value="X-Pro_dipept-like"/>
</dbReference>
<keyword evidence="7" id="KW-0645">Protease</keyword>
<evidence type="ECO:0000256" key="1">
    <source>
        <dbReference type="ARBA" id="ARBA00001424"/>
    </source>
</evidence>
<dbReference type="FunFam" id="3.90.230.10:FF:000002">
    <property type="entry name" value="Xaa-Pro aminopeptidase 3"/>
    <property type="match status" value="1"/>
</dbReference>
<accession>F0U4M3</accession>
<keyword evidence="6" id="KW-0031">Aminopeptidase</keyword>
<dbReference type="EMBL" id="DS990636">
    <property type="protein sequence ID" value="EGC41970.1"/>
    <property type="molecule type" value="Genomic_DNA"/>
</dbReference>
<dbReference type="STRING" id="544711.F0U4M3"/>
<dbReference type="InterPro" id="IPR036005">
    <property type="entry name" value="Creatinase/aminopeptidase-like"/>
</dbReference>
<evidence type="ECO:0000256" key="2">
    <source>
        <dbReference type="ARBA" id="ARBA00001936"/>
    </source>
</evidence>
<dbReference type="Gene3D" id="3.90.230.10">
    <property type="entry name" value="Creatinase/methionine aminopeptidase superfamily"/>
    <property type="match status" value="1"/>
</dbReference>
<evidence type="ECO:0000256" key="3">
    <source>
        <dbReference type="ARBA" id="ARBA00002443"/>
    </source>
</evidence>
<comment type="cofactor">
    <cofactor evidence="2">
        <name>Mn(2+)</name>
        <dbReference type="ChEBI" id="CHEBI:29035"/>
    </cofactor>
</comment>
<dbReference type="GO" id="GO:0030145">
    <property type="term" value="F:manganese ion binding"/>
    <property type="evidence" value="ECO:0007669"/>
    <property type="project" value="InterPro"/>
</dbReference>
<dbReference type="SUPFAM" id="SSF53092">
    <property type="entry name" value="Creatinase/prolidase N-terminal domain"/>
    <property type="match status" value="1"/>
</dbReference>
<dbReference type="InterPro" id="IPR000994">
    <property type="entry name" value="Pept_M24"/>
</dbReference>
<dbReference type="EC" id="3.4.11.9" evidence="5"/>
<evidence type="ECO:0000256" key="7">
    <source>
        <dbReference type="ARBA" id="ARBA00022670"/>
    </source>
</evidence>
<dbReference type="InterPro" id="IPR007865">
    <property type="entry name" value="Aminopep_P_N"/>
</dbReference>
<evidence type="ECO:0000256" key="5">
    <source>
        <dbReference type="ARBA" id="ARBA00012574"/>
    </source>
</evidence>
<organism evidence="19">
    <name type="scientific">Ajellomyces capsulatus (strain H88)</name>
    <name type="common">Darling's disease fungus</name>
    <name type="synonym">Histoplasma capsulatum</name>
    <dbReference type="NCBI Taxonomy" id="544711"/>
    <lineage>
        <taxon>Eukaryota</taxon>
        <taxon>Fungi</taxon>
        <taxon>Dikarya</taxon>
        <taxon>Ascomycota</taxon>
        <taxon>Pezizomycotina</taxon>
        <taxon>Eurotiomycetes</taxon>
        <taxon>Eurotiomycetidae</taxon>
        <taxon>Onygenales</taxon>
        <taxon>Ajellomycetaceae</taxon>
        <taxon>Histoplasma</taxon>
    </lineage>
</organism>
<dbReference type="SMR" id="F0U4M3"/>
<dbReference type="InterPro" id="IPR029149">
    <property type="entry name" value="Creatin/AminoP/Spt16_N"/>
</dbReference>
<dbReference type="Pfam" id="PF05195">
    <property type="entry name" value="AMP_N"/>
    <property type="match status" value="1"/>
</dbReference>
<evidence type="ECO:0000256" key="15">
    <source>
        <dbReference type="ARBA" id="ARBA00039424"/>
    </source>
</evidence>
<keyword evidence="8" id="KW-0479">Metal-binding</keyword>
<evidence type="ECO:0000256" key="11">
    <source>
        <dbReference type="ARBA" id="ARBA00023211"/>
    </source>
</evidence>
<dbReference type="SMART" id="SM01011">
    <property type="entry name" value="AMP_N"/>
    <property type="match status" value="1"/>
</dbReference>
<dbReference type="VEuPathDB" id="FungiDB:I7I53_06968"/>
<evidence type="ECO:0000256" key="10">
    <source>
        <dbReference type="ARBA" id="ARBA00023049"/>
    </source>
</evidence>
<keyword evidence="10" id="KW-0482">Metalloprotease</keyword>
<feature type="domain" description="Aminopeptidase P N-terminal" evidence="16">
    <location>
        <begin position="13"/>
        <end position="148"/>
    </location>
</feature>
<comment type="catalytic activity">
    <reaction evidence="1">
        <text>Release of any N-terminal amino acid, including proline, that is linked to proline, even from a dipeptide or tripeptide.</text>
        <dbReference type="EC" id="3.4.11.9"/>
    </reaction>
</comment>
<name>F0U4M3_AJEC8</name>
<dbReference type="SUPFAM" id="SSF55920">
    <property type="entry name" value="Creatinase/aminopeptidase"/>
    <property type="match status" value="1"/>
</dbReference>
<sequence length="469" mass="52439">MDESVDRVLAGKYPAKAHAKRVAARIRELGYGESGVIYLEGQKTQMIEDNDGSMPFRQRRNFFYLSGCPLPDSYLTYNIEEDHLTLFIPPIDEDSVIWSGLPLSPDEALEMYDVDAVLLTTDVNTSLAHFCSVKKGKKVFALADQVSPHITFLPFQETDFDVLKRAAEESRVVKDTYEIALLRRANEISTKAHVAVIKAARSAANERELEAIFIATCMSYGCREQSYHPIFASGTNAATLHYQNNNEDLVDKTTGEKRLNMLVDAGGEYRTYCADITRVVPLSGKFSAESRQIYDIVLDMQMTSLAMIRAGVMWEDVHSNSHRVAIRGLLKLGILRGTEEELFDKGISVAFFPHGVGHYLGMDTHDTGGNPNYEDENPKFKYLRLRGTLACGAVVTVEPGIYFCRFIIDPYLASPELGKYIDTNVLERYWNVGGVRIEDNVVVTQNGHDNLTAAPKIPEEIEKLVAATQ</sequence>
<dbReference type="EMBL" id="CP069103">
    <property type="protein sequence ID" value="QSS51604.1"/>
    <property type="molecule type" value="Genomic_DNA"/>
</dbReference>
<evidence type="ECO:0000256" key="12">
    <source>
        <dbReference type="ARBA" id="ARBA00030849"/>
    </source>
</evidence>
<dbReference type="CDD" id="cd01087">
    <property type="entry name" value="Prolidase"/>
    <property type="match status" value="1"/>
</dbReference>
<dbReference type="OrthoDB" id="10261878at2759"/>
<dbReference type="PANTHER" id="PTHR43226:SF1">
    <property type="entry name" value="XAA-PRO DIPEPTIDASE"/>
    <property type="match status" value="1"/>
</dbReference>
<evidence type="ECO:0000256" key="13">
    <source>
        <dbReference type="ARBA" id="ARBA00032413"/>
    </source>
</evidence>
<evidence type="ECO:0000259" key="16">
    <source>
        <dbReference type="SMART" id="SM01011"/>
    </source>
</evidence>
<evidence type="ECO:0000313" key="18">
    <source>
        <dbReference type="EMBL" id="QSS51604.1"/>
    </source>
</evidence>
<evidence type="ECO:0000313" key="19">
    <source>
        <dbReference type="Proteomes" id="UP000008142"/>
    </source>
</evidence>
<evidence type="ECO:0000313" key="17">
    <source>
        <dbReference type="EMBL" id="EGC41970.1"/>
    </source>
</evidence>
<dbReference type="OMA" id="DAHALFF"/>
<dbReference type="Pfam" id="PF00557">
    <property type="entry name" value="Peptidase_M24"/>
    <property type="match status" value="1"/>
</dbReference>
<protein>
    <recommendedName>
        <fullName evidence="15">Probable Xaa-Pro aminopeptidase PEPP</fullName>
        <ecNumber evidence="5">3.4.11.9</ecNumber>
    </recommendedName>
    <alternativeName>
        <fullName evidence="12">Aminoacylproline aminopeptidase</fullName>
    </alternativeName>
    <alternativeName>
        <fullName evidence="14">Probable Xaa-Pro aminopeptidase pepP</fullName>
    </alternativeName>
    <alternativeName>
        <fullName evidence="13">Prolidase</fullName>
    </alternativeName>
</protein>
<comment type="function">
    <text evidence="3">Catalyzes the removal of a penultimate prolyl residue from the N-termini of peptides.</text>
</comment>
<comment type="similarity">
    <text evidence="4">Belongs to the peptidase M24B family.</text>
</comment>
<dbReference type="GO" id="GO:0070006">
    <property type="term" value="F:metalloaminopeptidase activity"/>
    <property type="evidence" value="ECO:0007669"/>
    <property type="project" value="InterPro"/>
</dbReference>
<keyword evidence="11" id="KW-0464">Manganese</keyword>
<evidence type="ECO:0000256" key="9">
    <source>
        <dbReference type="ARBA" id="ARBA00022801"/>
    </source>
</evidence>
<keyword evidence="9" id="KW-0378">Hydrolase</keyword>
<dbReference type="Gene3D" id="3.40.350.10">
    <property type="entry name" value="Creatinase/prolidase N-terminal domain"/>
    <property type="match status" value="1"/>
</dbReference>
<proteinExistence type="inferred from homology"/>
<evidence type="ECO:0000256" key="4">
    <source>
        <dbReference type="ARBA" id="ARBA00008766"/>
    </source>
</evidence>
<gene>
    <name evidence="17" type="ORF">HCEG_01332</name>
    <name evidence="18" type="ORF">I7I53_06968</name>
</gene>
<reference evidence="18" key="2">
    <citation type="submission" date="2021-01" db="EMBL/GenBank/DDBJ databases">
        <title>Chromosome-level genome assembly of a human fungal pathogen reveals clustering of transcriptionally co-regulated genes.</title>
        <authorList>
            <person name="Voorhies M."/>
            <person name="Cohen S."/>
            <person name="Shea T.P."/>
            <person name="Petrus S."/>
            <person name="Munoz J.F."/>
            <person name="Poplawski S."/>
            <person name="Goldman W.E."/>
            <person name="Michael T."/>
            <person name="Cuomo C.A."/>
            <person name="Sil A."/>
            <person name="Beyhan S."/>
        </authorList>
    </citation>
    <scope>NUCLEOTIDE SEQUENCE</scope>
    <source>
        <strain evidence="18">H88</strain>
    </source>
</reference>
<evidence type="ECO:0000256" key="8">
    <source>
        <dbReference type="ARBA" id="ARBA00022723"/>
    </source>
</evidence>
<dbReference type="Proteomes" id="UP000008142">
    <property type="component" value="Unassembled WGS sequence"/>
</dbReference>
<dbReference type="GO" id="GO:0006508">
    <property type="term" value="P:proteolysis"/>
    <property type="evidence" value="ECO:0007669"/>
    <property type="project" value="UniProtKB-KW"/>
</dbReference>
<reference evidence="19" key="1">
    <citation type="submission" date="2008-07" db="EMBL/GenBank/DDBJ databases">
        <title>Annotation of Ajellomyces capsulatus strain H88.</title>
        <authorList>
            <person name="Champion M."/>
            <person name="Cuomo C."/>
            <person name="Ma L.-J."/>
            <person name="Henn M.R."/>
            <person name="Sil A."/>
            <person name="Goldman B."/>
            <person name="Young S.K."/>
            <person name="Kodira C.D."/>
            <person name="Zeng Q."/>
            <person name="Koehrsen M."/>
            <person name="Alvarado L."/>
            <person name="Berlin A."/>
            <person name="Borenstein D."/>
            <person name="Chen Z."/>
            <person name="Engels R."/>
            <person name="Freedman E."/>
            <person name="Gellesch M."/>
            <person name="Goldberg J."/>
            <person name="Griggs A."/>
            <person name="Gujja S."/>
            <person name="Heiman D."/>
            <person name="Hepburn T."/>
            <person name="Howarth C."/>
            <person name="Jen D."/>
            <person name="Larson L."/>
            <person name="Lewis B."/>
            <person name="Mehta T."/>
            <person name="Park D."/>
            <person name="Pearson M."/>
            <person name="Roberts A."/>
            <person name="Saif S."/>
            <person name="Shea T."/>
            <person name="Shenoy N."/>
            <person name="Sisk P."/>
            <person name="Stolte C."/>
            <person name="Sykes S."/>
            <person name="Walk T."/>
            <person name="White J."/>
            <person name="Yandava C."/>
            <person name="Klein B."/>
            <person name="McEwen J.G."/>
            <person name="Puccia R."/>
            <person name="Goldman G.H."/>
            <person name="Felipe M.S."/>
            <person name="Nino-Vega G."/>
            <person name="San-Blas G."/>
            <person name="Taylor J."/>
            <person name="Mendoza L."/>
            <person name="Galagan J."/>
            <person name="Nusbaum C."/>
            <person name="Birren B."/>
        </authorList>
    </citation>
    <scope>NUCLEOTIDE SEQUENCE [LARGE SCALE GENOMIC DNA]</scope>
    <source>
        <strain evidence="19">H88</strain>
    </source>
</reference>
<dbReference type="HOGENOM" id="CLU_017266_1_2_1"/>
<dbReference type="AlphaFoldDB" id="F0U4M3"/>
<evidence type="ECO:0000256" key="14">
    <source>
        <dbReference type="ARBA" id="ARBA00039164"/>
    </source>
</evidence>
<dbReference type="PANTHER" id="PTHR43226">
    <property type="entry name" value="XAA-PRO AMINOPEPTIDASE 3"/>
    <property type="match status" value="1"/>
</dbReference>
<dbReference type="Proteomes" id="UP000663419">
    <property type="component" value="Chromosome 2"/>
</dbReference>